<dbReference type="AlphaFoldDB" id="A0A375IBY1"/>
<feature type="region of interest" description="Disordered" evidence="1">
    <location>
        <begin position="1"/>
        <end position="50"/>
    </location>
</feature>
<sequence>MHGSEQPGCAGARHGVTPAPQNTPPARELGLIIPSQMPSPARLGSSGGGGRVAEFLCVSGPYKRFHKHFGKPRAGGQLGLRRDPPETNQGKC</sequence>
<evidence type="ECO:0000256" key="1">
    <source>
        <dbReference type="SAM" id="MobiDB-lite"/>
    </source>
</evidence>
<accession>A0A375IBY1</accession>
<proteinExistence type="predicted"/>
<organism evidence="2 3">
    <name type="scientific">Cupriavidus taiwanensis</name>
    <dbReference type="NCBI Taxonomy" id="164546"/>
    <lineage>
        <taxon>Bacteria</taxon>
        <taxon>Pseudomonadati</taxon>
        <taxon>Pseudomonadota</taxon>
        <taxon>Betaproteobacteria</taxon>
        <taxon>Burkholderiales</taxon>
        <taxon>Burkholderiaceae</taxon>
        <taxon>Cupriavidus</taxon>
    </lineage>
</organism>
<dbReference type="EMBL" id="LT991976">
    <property type="protein sequence ID" value="SPK72107.1"/>
    <property type="molecule type" value="Genomic_DNA"/>
</dbReference>
<name>A0A375IBY1_9BURK</name>
<reference evidence="2 3" key="1">
    <citation type="submission" date="2018-01" db="EMBL/GenBank/DDBJ databases">
        <authorList>
            <person name="Gaut B.S."/>
            <person name="Morton B.R."/>
            <person name="Clegg M.T."/>
            <person name="Duvall M.R."/>
        </authorList>
    </citation>
    <scope>NUCLEOTIDE SEQUENCE [LARGE SCALE GENOMIC DNA]</scope>
    <source>
        <strain evidence="2">Cupriavidus taiwanensis LMG 19425</strain>
    </source>
</reference>
<feature type="region of interest" description="Disordered" evidence="1">
    <location>
        <begin position="66"/>
        <end position="92"/>
    </location>
</feature>
<evidence type="ECO:0000313" key="2">
    <source>
        <dbReference type="EMBL" id="SPK72107.1"/>
    </source>
</evidence>
<protein>
    <submittedName>
        <fullName evidence="2">Uncharacterized protein</fullName>
    </submittedName>
</protein>
<evidence type="ECO:0000313" key="3">
    <source>
        <dbReference type="Proteomes" id="UP000255505"/>
    </source>
</evidence>
<gene>
    <name evidence="2" type="ORF">CT19425_60225</name>
</gene>
<dbReference type="Proteomes" id="UP000255505">
    <property type="component" value="Chromosome I"/>
</dbReference>